<feature type="domain" description="Hda lid" evidence="1">
    <location>
        <begin position="172"/>
        <end position="232"/>
    </location>
</feature>
<dbReference type="InterPro" id="IPR055199">
    <property type="entry name" value="Hda_lid"/>
</dbReference>
<evidence type="ECO:0000313" key="2">
    <source>
        <dbReference type="EMBL" id="BBP46218.1"/>
    </source>
</evidence>
<keyword evidence="3" id="KW-1185">Reference proteome</keyword>
<dbReference type="PANTHER" id="PTHR30050">
    <property type="entry name" value="CHROMOSOMAL REPLICATION INITIATOR PROTEIN DNAA"/>
    <property type="match status" value="1"/>
</dbReference>
<dbReference type="GO" id="GO:0006270">
    <property type="term" value="P:DNA replication initiation"/>
    <property type="evidence" value="ECO:0007669"/>
    <property type="project" value="TreeGrafter"/>
</dbReference>
<dbReference type="Pfam" id="PF22688">
    <property type="entry name" value="Hda_lid"/>
    <property type="match status" value="1"/>
</dbReference>
<accession>A0A6F8PW39</accession>
<dbReference type="Gene3D" id="3.40.50.300">
    <property type="entry name" value="P-loop containing nucleotide triphosphate hydrolases"/>
    <property type="match status" value="1"/>
</dbReference>
<protein>
    <submittedName>
        <fullName evidence="2">DnaA regulatory inactivator Hda</fullName>
    </submittedName>
</protein>
<dbReference type="InterPro" id="IPR017788">
    <property type="entry name" value="Hda"/>
</dbReference>
<gene>
    <name evidence="2" type="ORF">THMIRHAS_15910</name>
</gene>
<reference evidence="3" key="1">
    <citation type="submission" date="2019-11" db="EMBL/GenBank/DDBJ databases">
        <title>Isolation and characterization of two novel species in the genus Thiomicrorhabdus.</title>
        <authorList>
            <person name="Mochizuki J."/>
            <person name="Kojima H."/>
            <person name="Fukui M."/>
        </authorList>
    </citation>
    <scope>NUCLEOTIDE SEQUENCE [LARGE SCALE GENOMIC DNA]</scope>
    <source>
        <strain evidence="3">aks77</strain>
    </source>
</reference>
<name>A0A6F8PW39_9GAMM</name>
<proteinExistence type="predicted"/>
<dbReference type="AlphaFoldDB" id="A0A6F8PW39"/>
<dbReference type="GO" id="GO:0032297">
    <property type="term" value="P:negative regulation of DNA-templated DNA replication initiation"/>
    <property type="evidence" value="ECO:0007669"/>
    <property type="project" value="InterPro"/>
</dbReference>
<dbReference type="RefSeq" id="WP_173272606.1">
    <property type="nucleotide sequence ID" value="NZ_AP021889.1"/>
</dbReference>
<dbReference type="Gene3D" id="1.10.8.60">
    <property type="match status" value="1"/>
</dbReference>
<evidence type="ECO:0000259" key="1">
    <source>
        <dbReference type="Pfam" id="PF22688"/>
    </source>
</evidence>
<dbReference type="KEGG" id="tse:THMIRHAS_15910"/>
<dbReference type="NCBIfam" id="TIGR03420">
    <property type="entry name" value="DnaA_homol_Hda"/>
    <property type="match status" value="1"/>
</dbReference>
<organism evidence="2 3">
    <name type="scientific">Thiosulfatimonas sediminis</name>
    <dbReference type="NCBI Taxonomy" id="2675054"/>
    <lineage>
        <taxon>Bacteria</taxon>
        <taxon>Pseudomonadati</taxon>
        <taxon>Pseudomonadota</taxon>
        <taxon>Gammaproteobacteria</taxon>
        <taxon>Thiotrichales</taxon>
        <taxon>Piscirickettsiaceae</taxon>
        <taxon>Thiosulfatimonas</taxon>
    </lineage>
</organism>
<evidence type="ECO:0000313" key="3">
    <source>
        <dbReference type="Proteomes" id="UP000501726"/>
    </source>
</evidence>
<dbReference type="EMBL" id="AP021889">
    <property type="protein sequence ID" value="BBP46218.1"/>
    <property type="molecule type" value="Genomic_DNA"/>
</dbReference>
<sequence>MFVQMPLKMGLRDDASFETFVAEQESVAVALNALQTTLSGVRGGAFYLCGEAGVGKTHVLQAACRFVTERNQASVYLPMGDESLPLIPDVLHGLEQTTLVCLDDVDVIIGKKHWEAALANLIVKSNVQGNTLIFAGSTHISHWNIVLPDLAKALVSVLPVELLPLADTGELIVALQRHSRKRGFELPHNVGEYLVKHCSQKLPDLMELLNVLEEATLVEKRRLTLSLVKSVLPHTVD</sequence>
<dbReference type="PANTHER" id="PTHR30050:SF5">
    <property type="entry name" value="DNAA REGULATORY INACTIVATOR HDA"/>
    <property type="match status" value="1"/>
</dbReference>
<dbReference type="SUPFAM" id="SSF52540">
    <property type="entry name" value="P-loop containing nucleoside triphosphate hydrolases"/>
    <property type="match status" value="1"/>
</dbReference>
<dbReference type="InterPro" id="IPR027417">
    <property type="entry name" value="P-loop_NTPase"/>
</dbReference>
<dbReference type="Proteomes" id="UP000501726">
    <property type="component" value="Chromosome"/>
</dbReference>